<gene>
    <name evidence="3" type="ORF">SAMN05444279_13131</name>
</gene>
<evidence type="ECO:0000313" key="4">
    <source>
        <dbReference type="Proteomes" id="UP000325134"/>
    </source>
</evidence>
<keyword evidence="4" id="KW-1185">Reference proteome</keyword>
<dbReference type="CDD" id="cd00293">
    <property type="entry name" value="USP-like"/>
    <property type="match status" value="1"/>
</dbReference>
<proteinExistence type="inferred from homology"/>
<dbReference type="OrthoDB" id="7854604at2"/>
<sequence>ITHAVDPASPADRARTREEGALFVDAQGHLRTALALARPLPARWTTLEGEAGDVLPEHLDREKPDLVVTGTGRDYTLGKIVLGSLADRIAAASRVPMLVAKRRPVGPYRHVLVAFDGSARAGAALATALRFAPGAQVLGLFAPRDSAPDRADAKTVQAAFDRVLDAHATAASTPRPKADLHVAGEDILSGMIEAERKWKPDLCAFGRSEKPGLLALERGSHSGLLMAHLRSDTLLGPS</sequence>
<dbReference type="InterPro" id="IPR006016">
    <property type="entry name" value="UspA"/>
</dbReference>
<accession>A0A1M5B329</accession>
<comment type="similarity">
    <text evidence="1">Belongs to the universal stress protein A family.</text>
</comment>
<dbReference type="Pfam" id="PF00582">
    <property type="entry name" value="Usp"/>
    <property type="match status" value="2"/>
</dbReference>
<dbReference type="Proteomes" id="UP000325134">
    <property type="component" value="Unassembled WGS sequence"/>
</dbReference>
<dbReference type="SUPFAM" id="SSF52402">
    <property type="entry name" value="Adenine nucleotide alpha hydrolases-like"/>
    <property type="match status" value="2"/>
</dbReference>
<dbReference type="EMBL" id="FQVK01000031">
    <property type="protein sequence ID" value="SHF36858.1"/>
    <property type="molecule type" value="Genomic_DNA"/>
</dbReference>
<feature type="domain" description="UspA" evidence="2">
    <location>
        <begin position="14"/>
        <end position="101"/>
    </location>
</feature>
<dbReference type="RefSeq" id="WP_149777223.1">
    <property type="nucleotide sequence ID" value="NZ_FQVK01000031.1"/>
</dbReference>
<dbReference type="PRINTS" id="PR01438">
    <property type="entry name" value="UNVRSLSTRESS"/>
</dbReference>
<organism evidence="3 4">
    <name type="scientific">Ruegeria intermedia</name>
    <dbReference type="NCBI Taxonomy" id="996115"/>
    <lineage>
        <taxon>Bacteria</taxon>
        <taxon>Pseudomonadati</taxon>
        <taxon>Pseudomonadota</taxon>
        <taxon>Alphaproteobacteria</taxon>
        <taxon>Rhodobacterales</taxon>
        <taxon>Roseobacteraceae</taxon>
        <taxon>Ruegeria</taxon>
    </lineage>
</organism>
<dbReference type="InterPro" id="IPR006015">
    <property type="entry name" value="Universal_stress_UspA"/>
</dbReference>
<feature type="non-terminal residue" evidence="3">
    <location>
        <position position="1"/>
    </location>
</feature>
<evidence type="ECO:0000313" key="3">
    <source>
        <dbReference type="EMBL" id="SHF36858.1"/>
    </source>
</evidence>
<feature type="domain" description="UspA" evidence="2">
    <location>
        <begin position="108"/>
        <end position="233"/>
    </location>
</feature>
<name>A0A1M5B329_9RHOB</name>
<dbReference type="Gene3D" id="3.40.50.12370">
    <property type="match status" value="1"/>
</dbReference>
<evidence type="ECO:0000259" key="2">
    <source>
        <dbReference type="Pfam" id="PF00582"/>
    </source>
</evidence>
<protein>
    <submittedName>
        <fullName evidence="3">Universal stress protein family protein</fullName>
    </submittedName>
</protein>
<dbReference type="AlphaFoldDB" id="A0A1M5B329"/>
<reference evidence="3 4" key="1">
    <citation type="submission" date="2016-11" db="EMBL/GenBank/DDBJ databases">
        <authorList>
            <person name="Varghese N."/>
            <person name="Submissions S."/>
        </authorList>
    </citation>
    <scope>NUCLEOTIDE SEQUENCE [LARGE SCALE GENOMIC DNA]</scope>
    <source>
        <strain evidence="3 4">DSM 29341</strain>
    </source>
</reference>
<evidence type="ECO:0000256" key="1">
    <source>
        <dbReference type="ARBA" id="ARBA00008791"/>
    </source>
</evidence>